<dbReference type="Proteomes" id="UP001237843">
    <property type="component" value="Unassembled WGS sequence"/>
</dbReference>
<gene>
    <name evidence="1" type="ORF">PT520_10075</name>
</gene>
<evidence type="ECO:0008006" key="3">
    <source>
        <dbReference type="Google" id="ProtNLM"/>
    </source>
</evidence>
<evidence type="ECO:0000313" key="2">
    <source>
        <dbReference type="Proteomes" id="UP001237843"/>
    </source>
</evidence>
<proteinExistence type="predicted"/>
<protein>
    <recommendedName>
        <fullName evidence="3">AbiEi antitoxin C-terminal domain-containing protein</fullName>
    </recommendedName>
</protein>
<accession>A0AAW6VPW9</accession>
<reference evidence="1" key="1">
    <citation type="journal article" date="2023" name="Antibiotics">
        <title>Genomic Characterization of Antibiotic-Resistant Campylobacterales Isolated from Chilean Poultry Meat.</title>
        <authorList>
            <person name="Concha-Toloza M."/>
            <person name="Lopez-Cantillo M."/>
            <person name="Molina-Mora J.A."/>
            <person name="Collado L."/>
        </authorList>
    </citation>
    <scope>NUCLEOTIDE SEQUENCE</scope>
    <source>
        <strain evidence="1">FR1p273A</strain>
    </source>
</reference>
<organism evidence="1 2">
    <name type="scientific">Aliarcobacter butzleri</name>
    <dbReference type="NCBI Taxonomy" id="28197"/>
    <lineage>
        <taxon>Bacteria</taxon>
        <taxon>Pseudomonadati</taxon>
        <taxon>Campylobacterota</taxon>
        <taxon>Epsilonproteobacteria</taxon>
        <taxon>Campylobacterales</taxon>
        <taxon>Arcobacteraceae</taxon>
        <taxon>Aliarcobacter</taxon>
    </lineage>
</organism>
<name>A0AAW6VPW9_9BACT</name>
<comment type="caution">
    <text evidence="1">The sequence shown here is derived from an EMBL/GenBank/DDBJ whole genome shotgun (WGS) entry which is preliminary data.</text>
</comment>
<dbReference type="RefSeq" id="WP_151951815.1">
    <property type="nucleotide sequence ID" value="NZ_CABVRB010000018.1"/>
</dbReference>
<dbReference type="AlphaFoldDB" id="A0AAW6VPW9"/>
<evidence type="ECO:0000313" key="1">
    <source>
        <dbReference type="EMBL" id="MDK2062865.1"/>
    </source>
</evidence>
<sequence length="280" mass="33344">MKQDYFTFNKEDILKTIQAYEFLSQEQLKEILEQLKDKSLVSSSLSYNSFLLKLIDKGLIQKSITIRGHIKTRYTFSQDFNIYDFCNSLEKNSFFSMSTALNIQGLSDFREEYIFVSKERSTKIEQGNVTLTQENIDNAFSKKPRRTNAYDKIDNHVVVLLEANKTDTFEVIEYNGYRVSSVNRAFVEMITNVQYLQSSETIIEVFTKIKEKLNLDTIYTIIEKFDFIYPYFQLAGFYLEQIGFLKAELVKFYDKKSKLNFYTQKNKNHYEFDEYWKVYY</sequence>
<reference evidence="1" key="2">
    <citation type="submission" date="2023-02" db="EMBL/GenBank/DDBJ databases">
        <authorList>
            <person name="Concha-Toloza M."/>
            <person name="Lopez-Cantillo M."/>
            <person name="Molina-Mora J."/>
            <person name="Collado L."/>
        </authorList>
    </citation>
    <scope>NUCLEOTIDE SEQUENCE</scope>
    <source>
        <strain evidence="1">FR1p273A</strain>
    </source>
</reference>
<dbReference type="EMBL" id="JAQTJH010000013">
    <property type="protein sequence ID" value="MDK2062865.1"/>
    <property type="molecule type" value="Genomic_DNA"/>
</dbReference>